<dbReference type="AlphaFoldDB" id="A0A9I9E9E4"/>
<accession>A0A9I9E9E4</accession>
<sequence>MVTDPFRSTIDVRVGANSLHRARLRTTADLLTT</sequence>
<name>A0A9I9E9E4_CUCME</name>
<proteinExistence type="predicted"/>
<evidence type="ECO:0000313" key="1">
    <source>
        <dbReference type="EnsemblPlants" id="MELO3C030615.2.1"/>
    </source>
</evidence>
<protein>
    <submittedName>
        <fullName evidence="1">Uncharacterized protein</fullName>
    </submittedName>
</protein>
<reference evidence="1" key="1">
    <citation type="submission" date="2023-03" db="UniProtKB">
        <authorList>
            <consortium name="EnsemblPlants"/>
        </authorList>
    </citation>
    <scope>IDENTIFICATION</scope>
</reference>
<dbReference type="Gramene" id="MELO3C030615.2.1">
    <property type="protein sequence ID" value="MELO3C030615.2.1"/>
    <property type="gene ID" value="MELO3C030615.2"/>
</dbReference>
<dbReference type="EnsemblPlants" id="MELO3C030615.2.1">
    <property type="protein sequence ID" value="MELO3C030615.2.1"/>
    <property type="gene ID" value="MELO3C030615.2"/>
</dbReference>
<organism evidence="1">
    <name type="scientific">Cucumis melo</name>
    <name type="common">Muskmelon</name>
    <dbReference type="NCBI Taxonomy" id="3656"/>
    <lineage>
        <taxon>Eukaryota</taxon>
        <taxon>Viridiplantae</taxon>
        <taxon>Streptophyta</taxon>
        <taxon>Embryophyta</taxon>
        <taxon>Tracheophyta</taxon>
        <taxon>Spermatophyta</taxon>
        <taxon>Magnoliopsida</taxon>
        <taxon>eudicotyledons</taxon>
        <taxon>Gunneridae</taxon>
        <taxon>Pentapetalae</taxon>
        <taxon>rosids</taxon>
        <taxon>fabids</taxon>
        <taxon>Cucurbitales</taxon>
        <taxon>Cucurbitaceae</taxon>
        <taxon>Benincaseae</taxon>
        <taxon>Cucumis</taxon>
    </lineage>
</organism>